<dbReference type="AlphaFoldDB" id="A0A6V8MGN3"/>
<evidence type="ECO:0000313" key="1">
    <source>
        <dbReference type="EMBL" id="GFO58839.1"/>
    </source>
</evidence>
<protein>
    <submittedName>
        <fullName evidence="1">Uncharacterized protein</fullName>
    </submittedName>
</protein>
<sequence length="59" mass="6363">MADKGHGAAPVKHKLCKLSKDGKLEEIEALSVKPIVYCNKCRAKSNDPGSLCNPRTLKA</sequence>
<accession>A0A6V8MGN3</accession>
<evidence type="ECO:0000313" key="2">
    <source>
        <dbReference type="Proteomes" id="UP000556026"/>
    </source>
</evidence>
<proteinExistence type="predicted"/>
<organism evidence="1 2">
    <name type="scientific">Geomonas silvestris</name>
    <dbReference type="NCBI Taxonomy" id="2740184"/>
    <lineage>
        <taxon>Bacteria</taxon>
        <taxon>Pseudomonadati</taxon>
        <taxon>Thermodesulfobacteriota</taxon>
        <taxon>Desulfuromonadia</taxon>
        <taxon>Geobacterales</taxon>
        <taxon>Geobacteraceae</taxon>
        <taxon>Geomonas</taxon>
    </lineage>
</organism>
<name>A0A6V8MGN3_9BACT</name>
<keyword evidence="2" id="KW-1185">Reference proteome</keyword>
<gene>
    <name evidence="1" type="ORF">GMST_11640</name>
</gene>
<comment type="caution">
    <text evidence="1">The sequence shown here is derived from an EMBL/GenBank/DDBJ whole genome shotgun (WGS) entry which is preliminary data.</text>
</comment>
<dbReference type="RefSeq" id="WP_183353684.1">
    <property type="nucleotide sequence ID" value="NZ_BLXX01000002.1"/>
</dbReference>
<dbReference type="Proteomes" id="UP000556026">
    <property type="component" value="Unassembled WGS sequence"/>
</dbReference>
<dbReference type="EMBL" id="BLXX01000002">
    <property type="protein sequence ID" value="GFO58839.1"/>
    <property type="molecule type" value="Genomic_DNA"/>
</dbReference>
<reference evidence="2" key="1">
    <citation type="submission" date="2020-06" db="EMBL/GenBank/DDBJ databases">
        <title>Draft genomic sequence of Geomonas sp. Red330.</title>
        <authorList>
            <person name="Itoh H."/>
            <person name="Zhenxing X."/>
            <person name="Ushijima N."/>
            <person name="Masuda Y."/>
            <person name="Shiratori Y."/>
            <person name="Senoo K."/>
        </authorList>
    </citation>
    <scope>NUCLEOTIDE SEQUENCE [LARGE SCALE GENOMIC DNA]</scope>
    <source>
        <strain evidence="2">Red330</strain>
    </source>
</reference>